<keyword evidence="3" id="KW-0560">Oxidoreductase</keyword>
<dbReference type="EMBL" id="LGRX02012704">
    <property type="protein sequence ID" value="KAK3266960.1"/>
    <property type="molecule type" value="Genomic_DNA"/>
</dbReference>
<dbReference type="GO" id="GO:0031418">
    <property type="term" value="F:L-ascorbic acid binding"/>
    <property type="evidence" value="ECO:0007669"/>
    <property type="project" value="InterPro"/>
</dbReference>
<evidence type="ECO:0000256" key="1">
    <source>
        <dbReference type="ARBA" id="ARBA00001961"/>
    </source>
</evidence>
<proteinExistence type="predicted"/>
<dbReference type="GO" id="GO:0016705">
    <property type="term" value="F:oxidoreductase activity, acting on paired donors, with incorporation or reduction of molecular oxygen"/>
    <property type="evidence" value="ECO:0007669"/>
    <property type="project" value="InterPro"/>
</dbReference>
<dbReference type="InterPro" id="IPR051842">
    <property type="entry name" value="uS12_prolyl_hydroxylase"/>
</dbReference>
<dbReference type="Pfam" id="PF13661">
    <property type="entry name" value="2OG-FeII_Oxy_4"/>
    <property type="match status" value="1"/>
</dbReference>
<sequence>MTDKKITVNRRNPYPFLDSKKNSTAMGDDDVWNRMFALAAQPTAARDKQPEKRSEAQSAKYRTSLNAWLSPSDISSGPTALSAAAADFHRKLNMEPAIRGVIKVENFLPPDVAEGVLQAFESAPKASWSVAQAKNDAGRKEDGAGSVRHKYNVGDGTSDEQGSSRFGEEAAATMNGLQSAIQSLFPFRRCSFQAGKYTKGCFIEPHDDVAYKDVDGVRYEREIAVIYYLTKDWNAEMGGCFVDLELGLEHVPAFNSLVAFRVPRLHQVTELYTSRDRFSMFGWFYKPVHEGEVVENAGTQQTVKRGGKRGHEQCSVSHRDNKLLTVKQKVDKKTKRKQKKRRVREKK</sequence>
<dbReference type="InterPro" id="IPR039558">
    <property type="entry name" value="TPA1/OFD1_N"/>
</dbReference>
<evidence type="ECO:0000256" key="4">
    <source>
        <dbReference type="SAM" id="MobiDB-lite"/>
    </source>
</evidence>
<feature type="compositionally biased region" description="Basic and acidic residues" evidence="4">
    <location>
        <begin position="309"/>
        <end position="318"/>
    </location>
</feature>
<feature type="region of interest" description="Disordered" evidence="4">
    <location>
        <begin position="1"/>
        <end position="27"/>
    </location>
</feature>
<dbReference type="GO" id="GO:0051213">
    <property type="term" value="F:dioxygenase activity"/>
    <property type="evidence" value="ECO:0007669"/>
    <property type="project" value="UniProtKB-KW"/>
</dbReference>
<feature type="region of interest" description="Disordered" evidence="4">
    <location>
        <begin position="299"/>
        <end position="318"/>
    </location>
</feature>
<organism evidence="6 7">
    <name type="scientific">Cymbomonas tetramitiformis</name>
    <dbReference type="NCBI Taxonomy" id="36881"/>
    <lineage>
        <taxon>Eukaryota</taxon>
        <taxon>Viridiplantae</taxon>
        <taxon>Chlorophyta</taxon>
        <taxon>Pyramimonadophyceae</taxon>
        <taxon>Pyramimonadales</taxon>
        <taxon>Pyramimonadaceae</taxon>
        <taxon>Cymbomonas</taxon>
    </lineage>
</organism>
<dbReference type="Gene3D" id="2.60.120.620">
    <property type="entry name" value="q2cbj1_9rhob like domain"/>
    <property type="match status" value="1"/>
</dbReference>
<feature type="domain" description="Prolyl 4-hydroxylase alpha subunit" evidence="5">
    <location>
        <begin position="99"/>
        <end position="285"/>
    </location>
</feature>
<evidence type="ECO:0000313" key="7">
    <source>
        <dbReference type="Proteomes" id="UP001190700"/>
    </source>
</evidence>
<dbReference type="InterPro" id="IPR006620">
    <property type="entry name" value="Pro_4_hyd_alph"/>
</dbReference>
<keyword evidence="2" id="KW-0223">Dioxygenase</keyword>
<dbReference type="AlphaFoldDB" id="A0AAE0L094"/>
<feature type="region of interest" description="Disordered" evidence="4">
    <location>
        <begin position="136"/>
        <end position="163"/>
    </location>
</feature>
<comment type="cofactor">
    <cofactor evidence="1">
        <name>L-ascorbate</name>
        <dbReference type="ChEBI" id="CHEBI:38290"/>
    </cofactor>
</comment>
<comment type="caution">
    <text evidence="6">The sequence shown here is derived from an EMBL/GenBank/DDBJ whole genome shotgun (WGS) entry which is preliminary data.</text>
</comment>
<name>A0AAE0L094_9CHLO</name>
<gene>
    <name evidence="6" type="ORF">CYMTET_24449</name>
</gene>
<evidence type="ECO:0000256" key="2">
    <source>
        <dbReference type="ARBA" id="ARBA00022964"/>
    </source>
</evidence>
<evidence type="ECO:0000256" key="3">
    <source>
        <dbReference type="ARBA" id="ARBA00023002"/>
    </source>
</evidence>
<keyword evidence="7" id="KW-1185">Reference proteome</keyword>
<evidence type="ECO:0000259" key="5">
    <source>
        <dbReference type="SMART" id="SM00702"/>
    </source>
</evidence>
<feature type="region of interest" description="Disordered" evidence="4">
    <location>
        <begin position="325"/>
        <end position="347"/>
    </location>
</feature>
<dbReference type="SMART" id="SM00702">
    <property type="entry name" value="P4Hc"/>
    <property type="match status" value="1"/>
</dbReference>
<dbReference type="GO" id="GO:0005506">
    <property type="term" value="F:iron ion binding"/>
    <property type="evidence" value="ECO:0007669"/>
    <property type="project" value="InterPro"/>
</dbReference>
<evidence type="ECO:0000313" key="6">
    <source>
        <dbReference type="EMBL" id="KAK3266960.1"/>
    </source>
</evidence>
<dbReference type="PANTHER" id="PTHR12117:SF0">
    <property type="entry name" value="PROLYL 3-HYDROXYLASE OGFOD1"/>
    <property type="match status" value="1"/>
</dbReference>
<feature type="compositionally biased region" description="Basic residues" evidence="4">
    <location>
        <begin position="330"/>
        <end position="347"/>
    </location>
</feature>
<protein>
    <recommendedName>
        <fullName evidence="5">Prolyl 4-hydroxylase alpha subunit domain-containing protein</fullName>
    </recommendedName>
</protein>
<reference evidence="6 7" key="1">
    <citation type="journal article" date="2015" name="Genome Biol. Evol.">
        <title>Comparative Genomics of a Bacterivorous Green Alga Reveals Evolutionary Causalities and Consequences of Phago-Mixotrophic Mode of Nutrition.</title>
        <authorList>
            <person name="Burns J.A."/>
            <person name="Paasch A."/>
            <person name="Narechania A."/>
            <person name="Kim E."/>
        </authorList>
    </citation>
    <scope>NUCLEOTIDE SEQUENCE [LARGE SCALE GENOMIC DNA]</scope>
    <source>
        <strain evidence="6 7">PLY_AMNH</strain>
    </source>
</reference>
<dbReference type="PANTHER" id="PTHR12117">
    <property type="entry name" value="HISTONE ACETYLTRANSFERASE COMPLEX"/>
    <property type="match status" value="1"/>
</dbReference>
<accession>A0AAE0L094</accession>
<dbReference type="Proteomes" id="UP001190700">
    <property type="component" value="Unassembled WGS sequence"/>
</dbReference>